<reference evidence="2 3" key="1">
    <citation type="submission" date="2016-10" db="EMBL/GenBank/DDBJ databases">
        <authorList>
            <person name="de Groot N.N."/>
        </authorList>
    </citation>
    <scope>NUCLEOTIDE SEQUENCE [LARGE SCALE GENOMIC DNA]</scope>
    <source>
        <strain evidence="2">MBHS1</strain>
    </source>
</reference>
<gene>
    <name evidence="2" type="ORF">MBHS_01151</name>
</gene>
<keyword evidence="1" id="KW-0472">Membrane</keyword>
<dbReference type="Proteomes" id="UP000236724">
    <property type="component" value="Unassembled WGS sequence"/>
</dbReference>
<keyword evidence="1" id="KW-1133">Transmembrane helix</keyword>
<keyword evidence="3" id="KW-1185">Reference proteome</keyword>
<evidence type="ECO:0000313" key="3">
    <source>
        <dbReference type="Proteomes" id="UP000236724"/>
    </source>
</evidence>
<sequence length="69" mass="8456">MEIFTGVYMFFLMQFFFIKMKTIFLFFLKIHLQKVELLNIESLMKMLEKVFLSFIHILATKMEKKQIQP</sequence>
<accession>A0A1H6F563</accession>
<protein>
    <submittedName>
        <fullName evidence="2">Uncharacterized protein</fullName>
    </submittedName>
</protein>
<evidence type="ECO:0000313" key="2">
    <source>
        <dbReference type="EMBL" id="SEH05298.1"/>
    </source>
</evidence>
<keyword evidence="1" id="KW-0812">Transmembrane</keyword>
<evidence type="ECO:0000256" key="1">
    <source>
        <dbReference type="SAM" id="Phobius"/>
    </source>
</evidence>
<name>A0A1H6F563_9GAMM</name>
<dbReference type="EMBL" id="FMSV02000185">
    <property type="protein sequence ID" value="SEH05298.1"/>
    <property type="molecule type" value="Genomic_DNA"/>
</dbReference>
<proteinExistence type="predicted"/>
<organism evidence="2 3">
    <name type="scientific">Candidatus Venteria ishoeyi</name>
    <dbReference type="NCBI Taxonomy" id="1899563"/>
    <lineage>
        <taxon>Bacteria</taxon>
        <taxon>Pseudomonadati</taxon>
        <taxon>Pseudomonadota</taxon>
        <taxon>Gammaproteobacteria</taxon>
        <taxon>Thiotrichales</taxon>
        <taxon>Thiotrichaceae</taxon>
        <taxon>Venteria</taxon>
    </lineage>
</organism>
<feature type="transmembrane region" description="Helical" evidence="1">
    <location>
        <begin position="6"/>
        <end position="28"/>
    </location>
</feature>
<dbReference type="AlphaFoldDB" id="A0A1H6F563"/>